<feature type="transmembrane region" description="Helical" evidence="1">
    <location>
        <begin position="42"/>
        <end position="65"/>
    </location>
</feature>
<name>A0A3R9PJH1_9BACI</name>
<gene>
    <name evidence="2" type="ORF">D7Z54_16990</name>
</gene>
<dbReference type="AlphaFoldDB" id="A0A3R9PJH1"/>
<sequence>MKPFTEIFKINMTLLTFIAFVSHFVVLIISDWDVQFPHKDAVVVAMFFAMVPFFLFILVPSFFILRLKIPTFLQYILFVVSSYYLFQSLSLLGDGGFSSLVGADYAIISIISFCAFHLYGIISKEMDEEEEAESD</sequence>
<evidence type="ECO:0000256" key="1">
    <source>
        <dbReference type="SAM" id="Phobius"/>
    </source>
</evidence>
<feature type="transmembrane region" description="Helical" evidence="1">
    <location>
        <begin position="12"/>
        <end position="30"/>
    </location>
</feature>
<feature type="transmembrane region" description="Helical" evidence="1">
    <location>
        <begin position="105"/>
        <end position="122"/>
    </location>
</feature>
<comment type="caution">
    <text evidence="2">The sequence shown here is derived from an EMBL/GenBank/DDBJ whole genome shotgun (WGS) entry which is preliminary data.</text>
</comment>
<dbReference type="Proteomes" id="UP000275076">
    <property type="component" value="Unassembled WGS sequence"/>
</dbReference>
<organism evidence="2 3">
    <name type="scientific">Salibacterium salarium</name>
    <dbReference type="NCBI Taxonomy" id="284579"/>
    <lineage>
        <taxon>Bacteria</taxon>
        <taxon>Bacillati</taxon>
        <taxon>Bacillota</taxon>
        <taxon>Bacilli</taxon>
        <taxon>Bacillales</taxon>
        <taxon>Bacillaceae</taxon>
    </lineage>
</organism>
<evidence type="ECO:0000313" key="3">
    <source>
        <dbReference type="Proteomes" id="UP000275076"/>
    </source>
</evidence>
<reference evidence="2 3" key="1">
    <citation type="submission" date="2018-10" db="EMBL/GenBank/DDBJ databases">
        <title>Draft genome sequence of Bacillus salarius IM0101, isolated from a hypersaline soil in Inner Mongolia, China.</title>
        <authorList>
            <person name="Yamprayoonswat W."/>
            <person name="Boonvisut S."/>
            <person name="Jumpathong W."/>
            <person name="Sittihan S."/>
            <person name="Ruangsuj P."/>
            <person name="Wanthongcharoen S."/>
            <person name="Thongpramul N."/>
            <person name="Pimmason S."/>
            <person name="Yu B."/>
            <person name="Yasawong M."/>
        </authorList>
    </citation>
    <scope>NUCLEOTIDE SEQUENCE [LARGE SCALE GENOMIC DNA]</scope>
    <source>
        <strain evidence="2 3">IM0101</strain>
    </source>
</reference>
<protein>
    <submittedName>
        <fullName evidence="2">Uncharacterized protein</fullName>
    </submittedName>
</protein>
<keyword evidence="1" id="KW-0812">Transmembrane</keyword>
<keyword evidence="1" id="KW-0472">Membrane</keyword>
<dbReference type="RefSeq" id="WP_125557208.1">
    <property type="nucleotide sequence ID" value="NZ_RBVX01000017.1"/>
</dbReference>
<keyword evidence="3" id="KW-1185">Reference proteome</keyword>
<accession>A0A3R9PJH1</accession>
<feature type="transmembrane region" description="Helical" evidence="1">
    <location>
        <begin position="72"/>
        <end position="93"/>
    </location>
</feature>
<keyword evidence="1" id="KW-1133">Transmembrane helix</keyword>
<evidence type="ECO:0000313" key="2">
    <source>
        <dbReference type="EMBL" id="RSL32124.1"/>
    </source>
</evidence>
<proteinExistence type="predicted"/>
<dbReference type="EMBL" id="RBVX01000017">
    <property type="protein sequence ID" value="RSL32124.1"/>
    <property type="molecule type" value="Genomic_DNA"/>
</dbReference>